<reference evidence="2 3" key="1">
    <citation type="journal article" date="2015" name="Nature">
        <title>rRNA introns, odd ribosomes, and small enigmatic genomes across a large radiation of phyla.</title>
        <authorList>
            <person name="Brown C.T."/>
            <person name="Hug L.A."/>
            <person name="Thomas B.C."/>
            <person name="Sharon I."/>
            <person name="Castelle C.J."/>
            <person name="Singh A."/>
            <person name="Wilkins M.J."/>
            <person name="Williams K.H."/>
            <person name="Banfield J.F."/>
        </authorList>
    </citation>
    <scope>NUCLEOTIDE SEQUENCE [LARGE SCALE GENOMIC DNA]</scope>
</reference>
<protein>
    <recommendedName>
        <fullName evidence="1">DUF5667 domain-containing protein</fullName>
    </recommendedName>
</protein>
<dbReference type="Proteomes" id="UP000034740">
    <property type="component" value="Unassembled WGS sequence"/>
</dbReference>
<sequence length="345" mass="37149">MNNGLNNIKREANKIRMSDAEKSILLSRIFNLSSPSPYVSFSFSIRSVVMSSLVLVLLIGTGTASAAQDSAPGDLLYPIKVSVNEKIESALARGPAARAEVYAKFAERRLDEAQQLASRGALDAQKEAELEARFAASAASAQEFAEVAEAQKPGIAVGVKIKLEASADARGRILARIGGGKDDETRDRSIALAQKVRSISGRSVEFNGESGIVAVSTTAARDENHAAQDAERDEMSEKAAMTLRNKATRALKDAREKFKDAKALDDATSARVDEQFALADKEISSGEVQFDASAYAEAALHYTGAFKIGIKLSALLEAHKKFDGEFILPILDEEKTEMKIQIPKL</sequence>
<evidence type="ECO:0000313" key="3">
    <source>
        <dbReference type="Proteomes" id="UP000034740"/>
    </source>
</evidence>
<evidence type="ECO:0000313" key="2">
    <source>
        <dbReference type="EMBL" id="KKW35656.1"/>
    </source>
</evidence>
<gene>
    <name evidence="2" type="ORF">UY83_C0005G0037</name>
</gene>
<evidence type="ECO:0000259" key="1">
    <source>
        <dbReference type="Pfam" id="PF18915"/>
    </source>
</evidence>
<feature type="domain" description="DUF5667" evidence="1">
    <location>
        <begin position="71"/>
        <end position="152"/>
    </location>
</feature>
<organism evidence="2 3">
    <name type="scientific">Candidatus Adlerbacteria bacterium GW2011_GWA1_54_10</name>
    <dbReference type="NCBI Taxonomy" id="1618605"/>
    <lineage>
        <taxon>Bacteria</taxon>
        <taxon>Candidatus Adleribacteriota</taxon>
    </lineage>
</organism>
<dbReference type="AlphaFoldDB" id="A0A0G1XXF7"/>
<comment type="caution">
    <text evidence="2">The sequence shown here is derived from an EMBL/GenBank/DDBJ whole genome shotgun (WGS) entry which is preliminary data.</text>
</comment>
<dbReference type="InterPro" id="IPR043725">
    <property type="entry name" value="DUF5667"/>
</dbReference>
<dbReference type="Pfam" id="PF18915">
    <property type="entry name" value="DUF5667"/>
    <property type="match status" value="1"/>
</dbReference>
<dbReference type="PATRIC" id="fig|1618605.3.peg.392"/>
<name>A0A0G1XXF7_9BACT</name>
<proteinExistence type="predicted"/>
<accession>A0A0G1XXF7</accession>
<dbReference type="EMBL" id="LCRO01000005">
    <property type="protein sequence ID" value="KKW35656.1"/>
    <property type="molecule type" value="Genomic_DNA"/>
</dbReference>